<name>A0A2V5K026_9BACL</name>
<keyword evidence="2" id="KW-0472">Membrane</keyword>
<dbReference type="OrthoDB" id="9770408at2"/>
<dbReference type="NCBIfam" id="TIGR03943">
    <property type="entry name" value="TIGR03943 family putative permease subunit"/>
    <property type="match status" value="1"/>
</dbReference>
<evidence type="ECO:0000259" key="4">
    <source>
        <dbReference type="Pfam" id="PF21537"/>
    </source>
</evidence>
<feature type="compositionally biased region" description="Low complexity" evidence="1">
    <location>
        <begin position="134"/>
        <end position="145"/>
    </location>
</feature>
<evidence type="ECO:0000256" key="2">
    <source>
        <dbReference type="SAM" id="Phobius"/>
    </source>
</evidence>
<reference evidence="5 6" key="1">
    <citation type="submission" date="2018-05" db="EMBL/GenBank/DDBJ databases">
        <title>Paenibacillus flagellatus sp. nov., isolated from selenium mineral soil.</title>
        <authorList>
            <person name="Dai X."/>
        </authorList>
    </citation>
    <scope>NUCLEOTIDE SEQUENCE [LARGE SCALE GENOMIC DNA]</scope>
    <source>
        <strain evidence="5 6">DXL2</strain>
    </source>
</reference>
<keyword evidence="6" id="KW-1185">Reference proteome</keyword>
<evidence type="ECO:0000313" key="5">
    <source>
        <dbReference type="EMBL" id="PYI50803.1"/>
    </source>
</evidence>
<feature type="transmembrane region" description="Helical" evidence="2">
    <location>
        <begin position="43"/>
        <end position="61"/>
    </location>
</feature>
<feature type="domain" description="DUF1980" evidence="3">
    <location>
        <begin position="12"/>
        <end position="122"/>
    </location>
</feature>
<accession>A0A2V5K026</accession>
<proteinExistence type="predicted"/>
<sequence>MSSRFPWIHPSIRALLLFGFAVYIAYLVKTDGILYYISPRMTIYVKLSALGLYAVGAHQLYTAVRAYWGRAESCDCGHDHSHAGPAWKSMLVYGLFAFPLLLGFAMPDTSMGSSLAAKKGMNLNSASTIRTASPQPDVQPQQPAPSGTQPTEPNPTAAERTDAASPPLPAGQNAAADADLDKLFPSDKFTEAFAKHARELYVTDPMVVKEELYMETLTTLDLYAASFAGKKVKLSGFVYRDETMNDKQFVIGRFAVQCCSADAAPFGVLVEFDRANLYATDEWLELTGTIGRTTFNGSELLVVKAEKIARIEPPKEQYVYPNYDFGA</sequence>
<dbReference type="InterPro" id="IPR048493">
    <property type="entry name" value="DUF1980_N"/>
</dbReference>
<dbReference type="InterPro" id="IPR015402">
    <property type="entry name" value="DUF1980"/>
</dbReference>
<dbReference type="InterPro" id="IPR052955">
    <property type="entry name" value="UPF0703_membrane_permease"/>
</dbReference>
<keyword evidence="2" id="KW-1133">Transmembrane helix</keyword>
<dbReference type="PANTHER" id="PTHR40047:SF1">
    <property type="entry name" value="UPF0703 PROTEIN YCGQ"/>
    <property type="match status" value="1"/>
</dbReference>
<feature type="transmembrane region" description="Helical" evidence="2">
    <location>
        <begin position="90"/>
        <end position="107"/>
    </location>
</feature>
<feature type="region of interest" description="Disordered" evidence="1">
    <location>
        <begin position="130"/>
        <end position="172"/>
    </location>
</feature>
<feature type="domain" description="DUF1980" evidence="4">
    <location>
        <begin position="186"/>
        <end position="321"/>
    </location>
</feature>
<comment type="caution">
    <text evidence="5">The sequence shown here is derived from an EMBL/GenBank/DDBJ whole genome shotgun (WGS) entry which is preliminary data.</text>
</comment>
<protein>
    <submittedName>
        <fullName evidence="5">TIGR03943 family protein</fullName>
    </submittedName>
</protein>
<dbReference type="EMBL" id="QJVJ01000016">
    <property type="protein sequence ID" value="PYI50803.1"/>
    <property type="molecule type" value="Genomic_DNA"/>
</dbReference>
<evidence type="ECO:0000256" key="1">
    <source>
        <dbReference type="SAM" id="MobiDB-lite"/>
    </source>
</evidence>
<keyword evidence="2" id="KW-0812">Transmembrane</keyword>
<dbReference type="RefSeq" id="WP_110843262.1">
    <property type="nucleotide sequence ID" value="NZ_QJVJ01000016.1"/>
</dbReference>
<dbReference type="Pfam" id="PF09323">
    <property type="entry name" value="DUF1980"/>
    <property type="match status" value="1"/>
</dbReference>
<evidence type="ECO:0000259" key="3">
    <source>
        <dbReference type="Pfam" id="PF09323"/>
    </source>
</evidence>
<dbReference type="AlphaFoldDB" id="A0A2V5K026"/>
<feature type="transmembrane region" description="Helical" evidence="2">
    <location>
        <begin position="12"/>
        <end position="37"/>
    </location>
</feature>
<dbReference type="Pfam" id="PF21537">
    <property type="entry name" value="DUF1980_C"/>
    <property type="match status" value="1"/>
</dbReference>
<dbReference type="InterPro" id="IPR048447">
    <property type="entry name" value="DUF1980_C"/>
</dbReference>
<evidence type="ECO:0000313" key="6">
    <source>
        <dbReference type="Proteomes" id="UP000247476"/>
    </source>
</evidence>
<dbReference type="Proteomes" id="UP000247476">
    <property type="component" value="Unassembled WGS sequence"/>
</dbReference>
<dbReference type="PANTHER" id="PTHR40047">
    <property type="entry name" value="UPF0703 PROTEIN YCGQ"/>
    <property type="match status" value="1"/>
</dbReference>
<gene>
    <name evidence="5" type="ORF">DLM86_27420</name>
</gene>
<organism evidence="5 6">
    <name type="scientific">Paenibacillus flagellatus</name>
    <dbReference type="NCBI Taxonomy" id="2211139"/>
    <lineage>
        <taxon>Bacteria</taxon>
        <taxon>Bacillati</taxon>
        <taxon>Bacillota</taxon>
        <taxon>Bacilli</taxon>
        <taxon>Bacillales</taxon>
        <taxon>Paenibacillaceae</taxon>
        <taxon>Paenibacillus</taxon>
    </lineage>
</organism>